<reference evidence="4 5" key="1">
    <citation type="submission" date="2015-06" db="EMBL/GenBank/DDBJ databases">
        <title>Draft genome of the ant-associated black yeast Phialophora attae CBS 131958.</title>
        <authorList>
            <person name="Moreno L.F."/>
            <person name="Stielow B.J."/>
            <person name="de Hoog S."/>
            <person name="Vicente V.A."/>
            <person name="Weiss V.A."/>
            <person name="de Vries M."/>
            <person name="Cruz L.M."/>
            <person name="Souza E.M."/>
        </authorList>
    </citation>
    <scope>NUCLEOTIDE SEQUENCE [LARGE SCALE GENOMIC DNA]</scope>
    <source>
        <strain evidence="4 5">CBS 131958</strain>
    </source>
</reference>
<feature type="region of interest" description="Disordered" evidence="2">
    <location>
        <begin position="1"/>
        <end position="88"/>
    </location>
</feature>
<feature type="region of interest" description="Disordered" evidence="2">
    <location>
        <begin position="545"/>
        <end position="643"/>
    </location>
</feature>
<protein>
    <submittedName>
        <fullName evidence="4">SAGA complex subunit spt20</fullName>
    </submittedName>
</protein>
<feature type="region of interest" description="Disordered" evidence="2">
    <location>
        <begin position="183"/>
        <end position="253"/>
    </location>
</feature>
<dbReference type="Pfam" id="PF12090">
    <property type="entry name" value="Spt20_SEP"/>
    <property type="match status" value="1"/>
</dbReference>
<name>A0A0N1HU19_9EURO</name>
<feature type="region of interest" description="Disordered" evidence="2">
    <location>
        <begin position="436"/>
        <end position="472"/>
    </location>
</feature>
<keyword evidence="5" id="KW-1185">Reference proteome</keyword>
<dbReference type="VEuPathDB" id="FungiDB:AB675_2222"/>
<dbReference type="GO" id="GO:0006357">
    <property type="term" value="P:regulation of transcription by RNA polymerase II"/>
    <property type="evidence" value="ECO:0007669"/>
    <property type="project" value="TreeGrafter"/>
</dbReference>
<dbReference type="PANTHER" id="PTHR13526:SF8">
    <property type="entry name" value="TRANSCRIPTION FACTOR SPT20 HOMOLOG"/>
    <property type="match status" value="1"/>
</dbReference>
<dbReference type="RefSeq" id="XP_018002706.1">
    <property type="nucleotide sequence ID" value="XM_018142176.1"/>
</dbReference>
<gene>
    <name evidence="4" type="ORF">AB675_2222</name>
</gene>
<dbReference type="InterPro" id="IPR046468">
    <property type="entry name" value="Spt20-like_SEP"/>
</dbReference>
<feature type="compositionally biased region" description="Basic and acidic residues" evidence="2">
    <location>
        <begin position="228"/>
        <end position="240"/>
    </location>
</feature>
<evidence type="ECO:0000259" key="3">
    <source>
        <dbReference type="Pfam" id="PF12090"/>
    </source>
</evidence>
<evidence type="ECO:0000256" key="1">
    <source>
        <dbReference type="SAM" id="Coils"/>
    </source>
</evidence>
<feature type="compositionally biased region" description="Polar residues" evidence="2">
    <location>
        <begin position="9"/>
        <end position="29"/>
    </location>
</feature>
<evidence type="ECO:0000313" key="5">
    <source>
        <dbReference type="Proteomes" id="UP000038010"/>
    </source>
</evidence>
<dbReference type="GO" id="GO:0000124">
    <property type="term" value="C:SAGA complex"/>
    <property type="evidence" value="ECO:0007669"/>
    <property type="project" value="InterPro"/>
</dbReference>
<keyword evidence="1" id="KW-0175">Coiled coil</keyword>
<dbReference type="OrthoDB" id="1932706at2759"/>
<feature type="domain" description="Spt20-like SEP" evidence="3">
    <location>
        <begin position="111"/>
        <end position="355"/>
    </location>
</feature>
<dbReference type="PANTHER" id="PTHR13526">
    <property type="entry name" value="TRANSCRIPTION FACTOR SPT20 HOMOLOG"/>
    <property type="match status" value="1"/>
</dbReference>
<dbReference type="InterPro" id="IPR021950">
    <property type="entry name" value="Spt20"/>
</dbReference>
<dbReference type="AlphaFoldDB" id="A0A0N1HU19"/>
<feature type="region of interest" description="Disordered" evidence="2">
    <location>
        <begin position="862"/>
        <end position="888"/>
    </location>
</feature>
<feature type="compositionally biased region" description="Polar residues" evidence="2">
    <location>
        <begin position="616"/>
        <end position="628"/>
    </location>
</feature>
<feature type="compositionally biased region" description="Polar residues" evidence="2">
    <location>
        <begin position="216"/>
        <end position="227"/>
    </location>
</feature>
<accession>A0A0N1HU19</accession>
<dbReference type="Proteomes" id="UP000038010">
    <property type="component" value="Unassembled WGS sequence"/>
</dbReference>
<dbReference type="GO" id="GO:0003712">
    <property type="term" value="F:transcription coregulator activity"/>
    <property type="evidence" value="ECO:0007669"/>
    <property type="project" value="InterPro"/>
</dbReference>
<dbReference type="STRING" id="1664694.A0A0N1HU19"/>
<comment type="caution">
    <text evidence="4">The sequence shown here is derived from an EMBL/GenBank/DDBJ whole genome shotgun (WGS) entry which is preliminary data.</text>
</comment>
<feature type="region of interest" description="Disordered" evidence="2">
    <location>
        <begin position="270"/>
        <end position="316"/>
    </location>
</feature>
<feature type="compositionally biased region" description="Polar residues" evidence="2">
    <location>
        <begin position="587"/>
        <end position="596"/>
    </location>
</feature>
<proteinExistence type="predicted"/>
<feature type="coiled-coil region" evidence="1">
    <location>
        <begin position="493"/>
        <end position="520"/>
    </location>
</feature>
<evidence type="ECO:0000313" key="4">
    <source>
        <dbReference type="EMBL" id="KPI42743.1"/>
    </source>
</evidence>
<evidence type="ECO:0000256" key="2">
    <source>
        <dbReference type="SAM" id="MobiDB-lite"/>
    </source>
</evidence>
<feature type="compositionally biased region" description="Polar residues" evidence="2">
    <location>
        <begin position="294"/>
        <end position="305"/>
    </location>
</feature>
<feature type="compositionally biased region" description="Polar residues" evidence="2">
    <location>
        <begin position="870"/>
        <end position="879"/>
    </location>
</feature>
<dbReference type="EMBL" id="LFJN01000006">
    <property type="protein sequence ID" value="KPI42743.1"/>
    <property type="molecule type" value="Genomic_DNA"/>
</dbReference>
<organism evidence="4 5">
    <name type="scientific">Cyphellophora attinorum</name>
    <dbReference type="NCBI Taxonomy" id="1664694"/>
    <lineage>
        <taxon>Eukaryota</taxon>
        <taxon>Fungi</taxon>
        <taxon>Dikarya</taxon>
        <taxon>Ascomycota</taxon>
        <taxon>Pezizomycotina</taxon>
        <taxon>Eurotiomycetes</taxon>
        <taxon>Chaetothyriomycetidae</taxon>
        <taxon>Chaetothyriales</taxon>
        <taxon>Cyphellophoraceae</taxon>
        <taxon>Cyphellophora</taxon>
    </lineage>
</organism>
<sequence length="902" mass="99711">MAAVVASRPGSTPQTKKASLPLVQTNGNMSKPALPSSSPSTATKRLPGQTPQPLPPTPTSANTARANRRPHRITTRTGTAENAAADKRVQRKFPEPYVASERHILRKFKGRPPSLIVHLHPTNFRFDAQDGSFSYQSPMRVFIEHLQKQTIPHDMLEDFREAGVTFYDGWLIVKVIDHRHTSKPVVESNGPDNDKPFSVHNYNPHITPSPYAPFPTKQSVGERSSPSKQKDGASSDKENARPQSSKPEPRIYHVGLRPTGLSRHADTSIDALAPDPKSLNRKQSQINARGGVPQTPTSGVPSTPLTEKGPPLKKQKMKIDSKDLLEYEARIINATAPPLYLEPVANALEAQALLEMTMDPFHNAAPPSPKSRKRTIAELAADDAHAKQQERFMLIMDERNAGVPGGTNAAVDGPAANVIFQPRFEKFNALETIKRDMAEKKQQDKDRQLQEDEARRESQQRTAEDEKRKAALRQREQHALMLRKQQQEAHQMALQQQAAAQQAQQQQQAARQQAAQQAAQQQGQASAIPPQMQNQVMGNQARNSPVIRQGTPHAASSPVVNQGQGGAGSPARPGSALQHSHPMARGLSNQSRNGTPQIAHATPGQRNATPILRQGTPAQHMNMTQASPHGSMMAPTPQMAQAQAAMNGQMPNGMTPQQMEMQRRQNAMRMQQMQQQHQQAMMAGNPQLAHNLAQQNAMQQRQAAMQAQQQMHAQNQQQMAGSPAQSHGAYNKQLSEQMKAQMQGLAQAGGNAGSPVQHQMTPQQQQAALAHQQQQRMLQAQAQQQGQMMGNPGMQAQQMQQPQQQRASMQQQMQAFHQQSLNKYTRQLTQQAMQRYGLSGNAQQLPQPELVKIQQMAAQAAQQELETRRQQMQLSSRCNAPNKPPRRKHRLMVEWSTAKVAA</sequence>
<dbReference type="GeneID" id="28734056"/>
<feature type="compositionally biased region" description="Low complexity" evidence="2">
    <location>
        <begin position="632"/>
        <end position="643"/>
    </location>
</feature>
<feature type="compositionally biased region" description="Low complexity" evidence="2">
    <location>
        <begin position="30"/>
        <end position="49"/>
    </location>
</feature>